<name>A0A6N6JBF6_9RHOB</name>
<accession>A0A6N6JBF6</accession>
<dbReference type="Proteomes" id="UP000436822">
    <property type="component" value="Unassembled WGS sequence"/>
</dbReference>
<dbReference type="CDD" id="cd17033">
    <property type="entry name" value="DR1245-like"/>
    <property type="match status" value="1"/>
</dbReference>
<dbReference type="Pfam" id="PF10722">
    <property type="entry name" value="YbjN"/>
    <property type="match status" value="1"/>
</dbReference>
<proteinExistence type="predicted"/>
<gene>
    <name evidence="1" type="ORF">KIN_04010</name>
</gene>
<protein>
    <recommendedName>
        <fullName evidence="3">Sensory transduction regulator</fullName>
    </recommendedName>
</protein>
<evidence type="ECO:0000313" key="1">
    <source>
        <dbReference type="EMBL" id="GFE63327.1"/>
    </source>
</evidence>
<evidence type="ECO:0000313" key="2">
    <source>
        <dbReference type="Proteomes" id="UP000436822"/>
    </source>
</evidence>
<keyword evidence="2" id="KW-1185">Reference proteome</keyword>
<dbReference type="EMBL" id="BLJE01000001">
    <property type="protein sequence ID" value="GFE63327.1"/>
    <property type="molecule type" value="Genomic_DNA"/>
</dbReference>
<comment type="caution">
    <text evidence="1">The sequence shown here is derived from an EMBL/GenBank/DDBJ whole genome shotgun (WGS) entry which is preliminary data.</text>
</comment>
<dbReference type="RefSeq" id="WP_159804272.1">
    <property type="nucleotide sequence ID" value="NZ_BLJE01000001.1"/>
</dbReference>
<reference evidence="1 2" key="1">
    <citation type="submission" date="2019-12" db="EMBL/GenBank/DDBJ databases">
        <title>Litoreibacter badius sp. nov., a novel bacteriochlorophyll a-containing bacterium in the genus Litoreibacter.</title>
        <authorList>
            <person name="Kanamuro M."/>
            <person name="Takabe Y."/>
            <person name="Mori K."/>
            <person name="Takaichi S."/>
            <person name="Hanada S."/>
        </authorList>
    </citation>
    <scope>NUCLEOTIDE SEQUENCE [LARGE SCALE GENOMIC DNA]</scope>
    <source>
        <strain evidence="1 2">K6</strain>
    </source>
</reference>
<sequence>MSNLEQYLETEDLHPIDLVETLAEHHDWDFDRIAEDQIAMAIEGQWRTYSITLAWSGYDETLRMVSTFEMEPPAEKLPALYDLLNRANDTCWSGAFTYWEAQKLMVFRYGLVLSGGLGAGAEQVDRMLTTAVMASERFYPAFQLVCWGDRTPEDAMQVAIAEAYGRA</sequence>
<dbReference type="AlphaFoldDB" id="A0A6N6JBF6"/>
<dbReference type="OrthoDB" id="9792176at2"/>
<dbReference type="InterPro" id="IPR019660">
    <property type="entry name" value="Put_sensory_transdc_reg_YbjN"/>
</dbReference>
<evidence type="ECO:0008006" key="3">
    <source>
        <dbReference type="Google" id="ProtNLM"/>
    </source>
</evidence>
<organism evidence="1 2">
    <name type="scientific">Litoreibacter roseus</name>
    <dbReference type="NCBI Taxonomy" id="2601869"/>
    <lineage>
        <taxon>Bacteria</taxon>
        <taxon>Pseudomonadati</taxon>
        <taxon>Pseudomonadota</taxon>
        <taxon>Alphaproteobacteria</taxon>
        <taxon>Rhodobacterales</taxon>
        <taxon>Roseobacteraceae</taxon>
        <taxon>Litoreibacter</taxon>
    </lineage>
</organism>